<evidence type="ECO:0000313" key="2">
    <source>
        <dbReference type="WBParaSite" id="MCU_004167-RA"/>
    </source>
</evidence>
<accession>A0A5K3F1D4</accession>
<sequence length="54" mass="6088">MFSFTKAKVSNAANNAKRFVNCFNFIVCGSECVVISHLFLPHLFYAKNMVRASN</sequence>
<reference evidence="2" key="1">
    <citation type="submission" date="2019-11" db="UniProtKB">
        <authorList>
            <consortium name="WormBaseParasite"/>
        </authorList>
    </citation>
    <scope>IDENTIFICATION</scope>
</reference>
<organism evidence="2">
    <name type="scientific">Mesocestoides corti</name>
    <name type="common">Flatworm</name>
    <dbReference type="NCBI Taxonomy" id="53468"/>
    <lineage>
        <taxon>Eukaryota</taxon>
        <taxon>Metazoa</taxon>
        <taxon>Spiralia</taxon>
        <taxon>Lophotrochozoa</taxon>
        <taxon>Platyhelminthes</taxon>
        <taxon>Cestoda</taxon>
        <taxon>Eucestoda</taxon>
        <taxon>Cyclophyllidea</taxon>
        <taxon>Mesocestoididae</taxon>
        <taxon>Mesocestoides</taxon>
    </lineage>
</organism>
<keyword evidence="1" id="KW-0472">Membrane</keyword>
<keyword evidence="1" id="KW-1133">Transmembrane helix</keyword>
<proteinExistence type="predicted"/>
<evidence type="ECO:0000256" key="1">
    <source>
        <dbReference type="SAM" id="Phobius"/>
    </source>
</evidence>
<dbReference type="WBParaSite" id="MCU_004167-RA">
    <property type="protein sequence ID" value="MCU_004167-RA"/>
    <property type="gene ID" value="MCU_004167"/>
</dbReference>
<name>A0A5K3F1D4_MESCO</name>
<protein>
    <submittedName>
        <fullName evidence="2">Uncharacterized protein</fullName>
    </submittedName>
</protein>
<dbReference type="AlphaFoldDB" id="A0A5K3F1D4"/>
<feature type="transmembrane region" description="Helical" evidence="1">
    <location>
        <begin position="21"/>
        <end position="40"/>
    </location>
</feature>
<keyword evidence="1" id="KW-0812">Transmembrane</keyword>